<evidence type="ECO:0000313" key="2">
    <source>
        <dbReference type="Proteomes" id="UP000228906"/>
    </source>
</evidence>
<accession>A0A2H0UY18</accession>
<name>A0A2H0UY18_9BACT</name>
<proteinExistence type="predicted"/>
<reference evidence="2" key="1">
    <citation type="submission" date="2017-09" db="EMBL/GenBank/DDBJ databases">
        <title>Depth-based differentiation of microbial function through sediment-hosted aquifers and enrichment of novel symbionts in the deep terrestrial subsurface.</title>
        <authorList>
            <person name="Probst A.J."/>
            <person name="Ladd B."/>
            <person name="Jarett J.K."/>
            <person name="Geller-Mcgrath D.E."/>
            <person name="Sieber C.M.K."/>
            <person name="Emerson J.B."/>
            <person name="Anantharaman K."/>
            <person name="Thomas B.C."/>
            <person name="Malmstrom R."/>
            <person name="Stieglmeier M."/>
            <person name="Klingl A."/>
            <person name="Woyke T."/>
            <person name="Ryan C.M."/>
            <person name="Banfield J.F."/>
        </authorList>
    </citation>
    <scope>NUCLEOTIDE SEQUENCE [LARGE SCALE GENOMIC DNA]</scope>
</reference>
<organism evidence="1 2">
    <name type="scientific">bacterium (Candidatus Gribaldobacteria) CG10_big_fil_rev_8_21_14_0_10_41_12</name>
    <dbReference type="NCBI Taxonomy" id="2014277"/>
    <lineage>
        <taxon>Bacteria</taxon>
        <taxon>Candidatus Gribaldobacteria</taxon>
    </lineage>
</organism>
<sequence>MKFLLFINFNTGWMRNAVYERLEHVLESVEQLVEEEDLDIKEERLPNIVALKKHLNRNDDFCGYLSNGTWFHIKPQNVFEVAV</sequence>
<dbReference type="EMBL" id="PFAV01000013">
    <property type="protein sequence ID" value="PIR91744.1"/>
    <property type="molecule type" value="Genomic_DNA"/>
</dbReference>
<dbReference type="Proteomes" id="UP000228906">
    <property type="component" value="Unassembled WGS sequence"/>
</dbReference>
<comment type="caution">
    <text evidence="1">The sequence shown here is derived from an EMBL/GenBank/DDBJ whole genome shotgun (WGS) entry which is preliminary data.</text>
</comment>
<gene>
    <name evidence="1" type="ORF">COU03_00765</name>
</gene>
<evidence type="ECO:0000313" key="1">
    <source>
        <dbReference type="EMBL" id="PIR91744.1"/>
    </source>
</evidence>
<dbReference type="AlphaFoldDB" id="A0A2H0UY18"/>
<protein>
    <submittedName>
        <fullName evidence="1">Uncharacterized protein</fullName>
    </submittedName>
</protein>